<dbReference type="Proteomes" id="UP001272345">
    <property type="component" value="Unassembled WGS sequence"/>
</dbReference>
<sequence length="522" mass="56018">MKKAIKKDTDICVKVRDGADKVSEEFYSHDKNNAFIELSLNSINAEKVTVLFHFNKTNRFLEVVGAIENNIASIPFDTSMITTDETVTGFVYAEKDLQSADLFRFSFGVRVSEIDKLDGAPVIEKETKRIVAVTDIVTKSELEEALKHIKVEGATYDDSEVIRRLALLEAKPEPDTSQFATKEELQNISLTPGPKGDRGEPGPQGATGETGPQGLQGPPGPKGDTGERGPQGDPGPKGDIGPKGEDGLQGPIGPQGIPGERGQDGQTGPMGPPGPQGERGPAGNDGQPGPKGADGVGIPQKLSLSGNTLILSDGGGSIILPANTTSGPASEYELRGNGSPEGKVNAPVGTTYVDMAVTNEALKWIKRKDDGPRGWEVMVGDTGWRTLTISSKLGNSYLKVRRVNNIVMYQFGGLSWGWFGVIRRNGAGYAVQRSDPDRNCYILGLQGVPLGFRSKFSLIGEIYNDKGRRYGTWYLGGEGDGNQLRFQFEDPVPTNADIGDIRVSAICYLTDDPWPTNLPPKG</sequence>
<dbReference type="PANTHER" id="PTHR24637">
    <property type="entry name" value="COLLAGEN"/>
    <property type="match status" value="1"/>
</dbReference>
<feature type="compositionally biased region" description="Polar residues" evidence="1">
    <location>
        <begin position="175"/>
        <end position="190"/>
    </location>
</feature>
<reference evidence="2 3" key="1">
    <citation type="submission" date="2023-11" db="EMBL/GenBank/DDBJ databases">
        <title>Streptococcus wuxiensis sp. nov., Streptococcus jiangnanensis sp. nov., Streptococcus fermentans sp. nov., three novel members of the genus Streptococcus isolated from breast milk.</title>
        <authorList>
            <person name="Zhou Y."/>
            <person name="Yang B."/>
        </authorList>
    </citation>
    <scope>NUCLEOTIDE SEQUENCE [LARGE SCALE GENOMIC DNA]</scope>
    <source>
        <strain evidence="2 3">21WXBC0057M1</strain>
    </source>
</reference>
<feature type="region of interest" description="Disordered" evidence="1">
    <location>
        <begin position="173"/>
        <end position="300"/>
    </location>
</feature>
<dbReference type="Pfam" id="PF01391">
    <property type="entry name" value="Collagen"/>
    <property type="match status" value="1"/>
</dbReference>
<gene>
    <name evidence="2" type="ORF">SPC83_08170</name>
</gene>
<evidence type="ECO:0000313" key="3">
    <source>
        <dbReference type="Proteomes" id="UP001272345"/>
    </source>
</evidence>
<dbReference type="EMBL" id="JAXHDO010000009">
    <property type="protein sequence ID" value="MDY4338087.1"/>
    <property type="molecule type" value="Genomic_DNA"/>
</dbReference>
<evidence type="ECO:0000256" key="1">
    <source>
        <dbReference type="SAM" id="MobiDB-lite"/>
    </source>
</evidence>
<protein>
    <submittedName>
        <fullName evidence="2">Collagen-like protein</fullName>
    </submittedName>
</protein>
<organism evidence="2 3">
    <name type="scientific">Streptococcus wuxiensis</name>
    <dbReference type="NCBI Taxonomy" id="3095078"/>
    <lineage>
        <taxon>Bacteria</taxon>
        <taxon>Bacillati</taxon>
        <taxon>Bacillota</taxon>
        <taxon>Bacilli</taxon>
        <taxon>Lactobacillales</taxon>
        <taxon>Streptococcaceae</taxon>
        <taxon>Streptococcus</taxon>
    </lineage>
</organism>
<name>A0ABU5FV77_9STRE</name>
<dbReference type="InterPro" id="IPR008160">
    <property type="entry name" value="Collagen"/>
</dbReference>
<accession>A0ABU5FV77</accession>
<evidence type="ECO:0000313" key="2">
    <source>
        <dbReference type="EMBL" id="MDY4338087.1"/>
    </source>
</evidence>
<proteinExistence type="predicted"/>
<comment type="caution">
    <text evidence="2">The sequence shown here is derived from an EMBL/GenBank/DDBJ whole genome shotgun (WGS) entry which is preliminary data.</text>
</comment>
<feature type="compositionally biased region" description="Low complexity" evidence="1">
    <location>
        <begin position="248"/>
        <end position="269"/>
    </location>
</feature>
<keyword evidence="3" id="KW-1185">Reference proteome</keyword>
<dbReference type="RefSeq" id="WP_320694059.1">
    <property type="nucleotide sequence ID" value="NZ_JAXHDO010000009.1"/>
</dbReference>